<dbReference type="Proteomes" id="UP001451571">
    <property type="component" value="Chromosome"/>
</dbReference>
<gene>
    <name evidence="2" type="ORF">V6984_05160</name>
</gene>
<keyword evidence="1" id="KW-1133">Transmembrane helix</keyword>
<protein>
    <recommendedName>
        <fullName evidence="4">Peptidase M50B-like protein</fullName>
    </recommendedName>
</protein>
<dbReference type="EMBL" id="CP146256">
    <property type="protein sequence ID" value="XAH75153.1"/>
    <property type="molecule type" value="Genomic_DNA"/>
</dbReference>
<keyword evidence="3" id="KW-1185">Reference proteome</keyword>
<dbReference type="RefSeq" id="WP_342758716.1">
    <property type="nucleotide sequence ID" value="NZ_CP146256.1"/>
</dbReference>
<evidence type="ECO:0000313" key="3">
    <source>
        <dbReference type="Proteomes" id="UP001451571"/>
    </source>
</evidence>
<name>A0ABZ3EY25_9FIRM</name>
<accession>A0ABZ3EY25</accession>
<evidence type="ECO:0008006" key="4">
    <source>
        <dbReference type="Google" id="ProtNLM"/>
    </source>
</evidence>
<feature type="transmembrane region" description="Helical" evidence="1">
    <location>
        <begin position="97"/>
        <end position="122"/>
    </location>
</feature>
<organism evidence="2 3">
    <name type="scientific">Kineothrix sedimenti</name>
    <dbReference type="NCBI Taxonomy" id="3123317"/>
    <lineage>
        <taxon>Bacteria</taxon>
        <taxon>Bacillati</taxon>
        <taxon>Bacillota</taxon>
        <taxon>Clostridia</taxon>
        <taxon>Lachnospirales</taxon>
        <taxon>Lachnospiraceae</taxon>
        <taxon>Kineothrix</taxon>
    </lineage>
</organism>
<feature type="transmembrane region" description="Helical" evidence="1">
    <location>
        <begin position="61"/>
        <end position="85"/>
    </location>
</feature>
<feature type="transmembrane region" description="Helical" evidence="1">
    <location>
        <begin position="7"/>
        <end position="25"/>
    </location>
</feature>
<evidence type="ECO:0000313" key="2">
    <source>
        <dbReference type="EMBL" id="XAH75153.1"/>
    </source>
</evidence>
<keyword evidence="1" id="KW-0812">Transmembrane</keyword>
<sequence length="176" mass="19122">MKPNIKFAILFPGILLAGALLYIVVHELGHTIIAIVCGAEITEFSILNAHMSYNGGIFSKAMYSLFHAAGMLLPIILLVPVIISYKQGKKSIFYHCCYMAACLWGVSPLLAWLIVPVVSMVVSPPQGDDVGKFIMSSEWHPMLVFAGALGILTVMLALVIKKGIIQEFIAILKGFS</sequence>
<evidence type="ECO:0000256" key="1">
    <source>
        <dbReference type="SAM" id="Phobius"/>
    </source>
</evidence>
<feature type="transmembrane region" description="Helical" evidence="1">
    <location>
        <begin position="142"/>
        <end position="160"/>
    </location>
</feature>
<proteinExistence type="predicted"/>
<reference evidence="2 3" key="1">
    <citation type="submission" date="2024-02" db="EMBL/GenBank/DDBJ databases">
        <title>Bacterial strain from lacustrine sediment.</title>
        <authorList>
            <person name="Petit C."/>
            <person name="Fadhlaoui K."/>
        </authorList>
    </citation>
    <scope>NUCLEOTIDE SEQUENCE [LARGE SCALE GENOMIC DNA]</scope>
    <source>
        <strain evidence="2 3">IPX-CK</strain>
    </source>
</reference>
<keyword evidence="1" id="KW-0472">Membrane</keyword>